<reference evidence="3" key="1">
    <citation type="journal article" date="2011" name="Proc. Natl. Acad. Sci. U.S.A.">
        <title>Obligate biotrophy features unraveled by the genomic analysis of rust fungi.</title>
        <authorList>
            <person name="Duplessis S."/>
            <person name="Cuomo C.A."/>
            <person name="Lin Y.-C."/>
            <person name="Aerts A."/>
            <person name="Tisserant E."/>
            <person name="Veneault-Fourrey C."/>
            <person name="Joly D.L."/>
            <person name="Hacquard S."/>
            <person name="Amselem J."/>
            <person name="Cantarel B.L."/>
            <person name="Chiu R."/>
            <person name="Coutinho P.M."/>
            <person name="Feau N."/>
            <person name="Field M."/>
            <person name="Frey P."/>
            <person name="Gelhaye E."/>
            <person name="Goldberg J."/>
            <person name="Grabherr M.G."/>
            <person name="Kodira C.D."/>
            <person name="Kohler A."/>
            <person name="Kuees U."/>
            <person name="Lindquist E.A."/>
            <person name="Lucas S.M."/>
            <person name="Mago R."/>
            <person name="Mauceli E."/>
            <person name="Morin E."/>
            <person name="Murat C."/>
            <person name="Pangilinan J.L."/>
            <person name="Park R."/>
            <person name="Pearson M."/>
            <person name="Quesneville H."/>
            <person name="Rouhier N."/>
            <person name="Sakthikumar S."/>
            <person name="Salamov A.A."/>
            <person name="Schmutz J."/>
            <person name="Selles B."/>
            <person name="Shapiro H."/>
            <person name="Tanguay P."/>
            <person name="Tuskan G.A."/>
            <person name="Henrissat B."/>
            <person name="Van de Peer Y."/>
            <person name="Rouze P."/>
            <person name="Ellis J.G."/>
            <person name="Dodds P.N."/>
            <person name="Schein J.E."/>
            <person name="Zhong S."/>
            <person name="Hamelin R.C."/>
            <person name="Grigoriev I.V."/>
            <person name="Szabo L.J."/>
            <person name="Martin F."/>
        </authorList>
    </citation>
    <scope>NUCLEOTIDE SEQUENCE [LARGE SCALE GENOMIC DNA]</scope>
    <source>
        <strain evidence="3">98AG31 / pathotype 3-4-7</strain>
    </source>
</reference>
<feature type="compositionally biased region" description="Basic and acidic residues" evidence="1">
    <location>
        <begin position="147"/>
        <end position="160"/>
    </location>
</feature>
<feature type="region of interest" description="Disordered" evidence="1">
    <location>
        <begin position="128"/>
        <end position="166"/>
    </location>
</feature>
<dbReference type="RefSeq" id="XP_007407157.1">
    <property type="nucleotide sequence ID" value="XM_007407095.1"/>
</dbReference>
<keyword evidence="3" id="KW-1185">Reference proteome</keyword>
<sequence length="166" mass="17834">MPTATAPFGGGLPSLKANNIDDCTAATTDDIKDKHSPAQSSDLDELNINVQESHDQLDDLELDHQTLVPQPRALDNLNVGIKPDPDIMVPAQSSAVDPVVRPGNLKIKLLVQKQALDPLIPVEPTTKRSVTVKAESGPTAAQKRKAAAAEKRKAAAERRDLAKKKR</sequence>
<dbReference type="EMBL" id="GL883097">
    <property type="protein sequence ID" value="EGG09430.1"/>
    <property type="molecule type" value="Genomic_DNA"/>
</dbReference>
<proteinExistence type="predicted"/>
<protein>
    <submittedName>
        <fullName evidence="2">Uncharacterized protein</fullName>
    </submittedName>
</protein>
<dbReference type="Proteomes" id="UP000001072">
    <property type="component" value="Unassembled WGS sequence"/>
</dbReference>
<accession>F4RDN9</accession>
<name>F4RDN9_MELLP</name>
<organism evidence="3">
    <name type="scientific">Melampsora larici-populina (strain 98AG31 / pathotype 3-4-7)</name>
    <name type="common">Poplar leaf rust fungus</name>
    <dbReference type="NCBI Taxonomy" id="747676"/>
    <lineage>
        <taxon>Eukaryota</taxon>
        <taxon>Fungi</taxon>
        <taxon>Dikarya</taxon>
        <taxon>Basidiomycota</taxon>
        <taxon>Pucciniomycotina</taxon>
        <taxon>Pucciniomycetes</taxon>
        <taxon>Pucciniales</taxon>
        <taxon>Melampsoraceae</taxon>
        <taxon>Melampsora</taxon>
    </lineage>
</organism>
<dbReference type="GeneID" id="18937394"/>
<dbReference type="VEuPathDB" id="FungiDB:MELLADRAFT_95898"/>
<evidence type="ECO:0000256" key="1">
    <source>
        <dbReference type="SAM" id="MobiDB-lite"/>
    </source>
</evidence>
<gene>
    <name evidence="2" type="ORF">MELLADRAFT_95898</name>
</gene>
<evidence type="ECO:0000313" key="3">
    <source>
        <dbReference type="Proteomes" id="UP000001072"/>
    </source>
</evidence>
<dbReference type="HOGENOM" id="CLU_1603095_0_0_1"/>
<dbReference type="KEGG" id="mlr:MELLADRAFT_95898"/>
<evidence type="ECO:0000313" key="2">
    <source>
        <dbReference type="EMBL" id="EGG09430.1"/>
    </source>
</evidence>
<dbReference type="InParanoid" id="F4RDN9"/>
<dbReference type="AlphaFoldDB" id="F4RDN9"/>